<dbReference type="Proteomes" id="UP001139447">
    <property type="component" value="Unassembled WGS sequence"/>
</dbReference>
<accession>A0A9X2ANG9</accession>
<evidence type="ECO:0000313" key="3">
    <source>
        <dbReference type="Proteomes" id="UP001139447"/>
    </source>
</evidence>
<dbReference type="EMBL" id="JALGBI010000001">
    <property type="protein sequence ID" value="MCJ0763760.1"/>
    <property type="molecule type" value="Genomic_DNA"/>
</dbReference>
<gene>
    <name evidence="2" type="ORF">MMF98_11140</name>
</gene>
<evidence type="ECO:0000256" key="1">
    <source>
        <dbReference type="SAM" id="MobiDB-lite"/>
    </source>
</evidence>
<organism evidence="2 3">
    <name type="scientific">Variovorax terrae</name>
    <dbReference type="NCBI Taxonomy" id="2923278"/>
    <lineage>
        <taxon>Bacteria</taxon>
        <taxon>Pseudomonadati</taxon>
        <taxon>Pseudomonadota</taxon>
        <taxon>Betaproteobacteria</taxon>
        <taxon>Burkholderiales</taxon>
        <taxon>Comamonadaceae</taxon>
        <taxon>Variovorax</taxon>
    </lineage>
</organism>
<keyword evidence="3" id="KW-1185">Reference proteome</keyword>
<dbReference type="RefSeq" id="WP_243306337.1">
    <property type="nucleotide sequence ID" value="NZ_JALGBI010000001.1"/>
</dbReference>
<name>A0A9X2ANG9_9BURK</name>
<protein>
    <submittedName>
        <fullName evidence="2">Uncharacterized protein</fullName>
    </submittedName>
</protein>
<feature type="region of interest" description="Disordered" evidence="1">
    <location>
        <begin position="161"/>
        <end position="184"/>
    </location>
</feature>
<sequence length="184" mass="20391">MNIHQLSVQYSSEQDRLLVRINTTAGEELRLWLTRRLALALRPMLERVVAGQAVQPPAAAPRAPDSPAGKKMAEFQKEETLRQADFTTPYRERPASLPLGSEPLLVTEVQLTPLGTGQLQWSFQEQLPGVAQARGFQMALEPSLTHGFAHLLDHALQQSGWTEPVPASVTRPAAEPADRPRYLN</sequence>
<reference evidence="2" key="1">
    <citation type="submission" date="2022-03" db="EMBL/GenBank/DDBJ databases">
        <authorList>
            <person name="Woo C.Y."/>
        </authorList>
    </citation>
    <scope>NUCLEOTIDE SEQUENCE</scope>
    <source>
        <strain evidence="2">CYS-02</strain>
    </source>
</reference>
<evidence type="ECO:0000313" key="2">
    <source>
        <dbReference type="EMBL" id="MCJ0763760.1"/>
    </source>
</evidence>
<comment type="caution">
    <text evidence="2">The sequence shown here is derived from an EMBL/GenBank/DDBJ whole genome shotgun (WGS) entry which is preliminary data.</text>
</comment>
<dbReference type="AlphaFoldDB" id="A0A9X2ANG9"/>
<proteinExistence type="predicted"/>